<proteinExistence type="predicted"/>
<sequence>MDNQPTLNTPLQNHHKKEWKKPTIEIINEYNIESGNINFGPEGVQFPGTTNTHFRWQQSHS</sequence>
<dbReference type="EMBL" id="CP117167">
    <property type="protein sequence ID" value="WCT14219.1"/>
    <property type="molecule type" value="Genomic_DNA"/>
</dbReference>
<accession>A0ABY7TCH8</accession>
<dbReference type="Proteomes" id="UP001216139">
    <property type="component" value="Chromosome"/>
</dbReference>
<evidence type="ECO:0000313" key="1">
    <source>
        <dbReference type="EMBL" id="WCT14219.1"/>
    </source>
</evidence>
<dbReference type="RefSeq" id="WP_273632556.1">
    <property type="nucleotide sequence ID" value="NZ_CP117167.1"/>
</dbReference>
<reference evidence="1 2" key="1">
    <citation type="submission" date="2023-02" db="EMBL/GenBank/DDBJ databases">
        <title>Genome sequence of Mucilaginibacter jinjuensis strain KACC 16571.</title>
        <authorList>
            <person name="Kim S."/>
            <person name="Heo J."/>
            <person name="Kwon S.-W."/>
        </authorList>
    </citation>
    <scope>NUCLEOTIDE SEQUENCE [LARGE SCALE GENOMIC DNA]</scope>
    <source>
        <strain evidence="1 2">KACC 16571</strain>
    </source>
</reference>
<evidence type="ECO:0000313" key="2">
    <source>
        <dbReference type="Proteomes" id="UP001216139"/>
    </source>
</evidence>
<protein>
    <submittedName>
        <fullName evidence="1">Uncharacterized protein</fullName>
    </submittedName>
</protein>
<organism evidence="1 2">
    <name type="scientific">Mucilaginibacter jinjuensis</name>
    <dbReference type="NCBI Taxonomy" id="1176721"/>
    <lineage>
        <taxon>Bacteria</taxon>
        <taxon>Pseudomonadati</taxon>
        <taxon>Bacteroidota</taxon>
        <taxon>Sphingobacteriia</taxon>
        <taxon>Sphingobacteriales</taxon>
        <taxon>Sphingobacteriaceae</taxon>
        <taxon>Mucilaginibacter</taxon>
    </lineage>
</organism>
<gene>
    <name evidence="1" type="ORF">PQO05_09760</name>
</gene>
<name>A0ABY7TCH8_9SPHI</name>
<keyword evidence="2" id="KW-1185">Reference proteome</keyword>